<gene>
    <name evidence="1" type="ORF">PSNMU_V1.4_AUG-EV-PASAV3_0087780</name>
</gene>
<accession>A0A448ZIJ2</accession>
<protein>
    <submittedName>
        <fullName evidence="1">Uncharacterized protein</fullName>
    </submittedName>
</protein>
<dbReference type="OrthoDB" id="40779at2759"/>
<evidence type="ECO:0000313" key="2">
    <source>
        <dbReference type="Proteomes" id="UP000291116"/>
    </source>
</evidence>
<keyword evidence="2" id="KW-1185">Reference proteome</keyword>
<dbReference type="SUPFAM" id="SSF48371">
    <property type="entry name" value="ARM repeat"/>
    <property type="match status" value="1"/>
</dbReference>
<dbReference type="Proteomes" id="UP000291116">
    <property type="component" value="Unassembled WGS sequence"/>
</dbReference>
<reference evidence="1 2" key="1">
    <citation type="submission" date="2019-01" db="EMBL/GenBank/DDBJ databases">
        <authorList>
            <person name="Ferrante I. M."/>
        </authorList>
    </citation>
    <scope>NUCLEOTIDE SEQUENCE [LARGE SCALE GENOMIC DNA]</scope>
    <source>
        <strain evidence="1 2">B856</strain>
    </source>
</reference>
<dbReference type="InterPro" id="IPR016024">
    <property type="entry name" value="ARM-type_fold"/>
</dbReference>
<evidence type="ECO:0000313" key="1">
    <source>
        <dbReference type="EMBL" id="VEU41835.1"/>
    </source>
</evidence>
<proteinExistence type="predicted"/>
<name>A0A448ZIJ2_9STRA</name>
<sequence>MFRYTFWDLGFNREGEDDGMFDGAPVEVYADTVVQDLFELDVPEIESDATLVLNVWMAAVNGVFQALAHCKAKDTDAGLAALDTSAALWIGVGQEDGSNEKGHLLYNMAENAGERFDQDNGETHVNTLVIDGLLKMQTALQEGACNTTPSSEVYKKLRTTVQRLTGTMTIPLVQNLIHHTLNTVNEGGSDMVELYALGLLPRVATCDPHAFETLLALDVLNDLKPGDEDLAVEAIQKAYSCLGVTCEDVGSYMGGVVPTCRDDSRETTVTRGGYKAISEGSLSKANIDRDILQIDVFLKYNANDLAFDWYSHGWNSDVSLQLLATNKFVPELADSQYPYFSLYSDYYGDGSFLDERINNILKRGDVFYPDSIEQIRKGVTSLLEYVVMFLAIADSMKYAVVECSNGNQEVARKYVDAGAMFYIGSMEGVDINSSRFQNGKSLFAMAHDMCTIFGTCVDNGNDAGSAAVNELIIASFTIAVDNIESLDCAEVASLVDTTILPAISVPLIQGVLKYASSNENLPVGTDDADLAVGDALSRGILPLVNDVSPKSADTIKSQMEYQLTTQPVEKGFESVVNAFRGETLSLMGIDCFDIGVLATKPIVGAMCGDGVNRPPDTPNAIPTELGFGRYNFSDPVAASRDAAFALDVRDMFHATTITAGSLVYTGGANALAANVFGNAVDGTPSLASLSTLASLPMSDDPLFSIYKYALYKDSDFEALSGENFAYANDVVMEALKNGEDSKLAAESTVILQVFMVIAHKLYSAVRVCDEGVSAESEIDSAVALWIGNNQREGRFEDGWMMYSIGQSVHKFFGYPEGEAPVNSKVMDLFLHAQTAAKGCPNSSDSGKMGRPSHQSTKLRYLSQQIIRMMTQPLIKSLLFHMIKNSKNMVELYAVAALPQCAACDPEAYRGLQGALFSGYDRQTSLTEDVLDHIATFLRCQEITCDHIRTGSDADEFLVDLAKQLCKRLGEDSDSDEPLASYTPQYSVKEEARLDLDALEMSIMMQTRAYGAAKDIYVSGHNSNSHDGSTLASFAKAPNQKISVDNIVTQTINKTDQYSAVTRTESTEIIKRSLQSMVSLNAVLAQMKSSLDECNNGSVEKAREEWDRAVAYFVGSMEGHLAGGKTDSHGVWLYALGNEFCNDFSTCETSGEATVNQQLMFNFASGRDSLVDGECNHLNNLVPDAITPKLLVPIIQGVIGSSIKIGDNPDPDVLATVHILSQAIIPYIQPINPESAALLKDAFGSFSSISTAPVVSNIVEAFTNVLDGLGIPCDTIGNPMGYTLCVTSFNEDTPTNLADNLYVTTTYVQDRADIALDIKDMAEALSEGTIELAQLIYRKGKNSEKFDEDGKFLHTRTIKEFSTTSTADMLDEPEFNMFMYTLNNQLYADSLVEEAMANSKVGNSEVATEAAIVLNLWMEIVHLMHETLRACKNKQLRDDDGVFLMDAAVAYWIGDGQIAGDGDNGHLLYALSERYGETFNIDNGGQSRTNTNILRLFNEAKNEISLPNACSENKTTYKRLRGITNRLIPQMAVPLIQGLIASLRENDRERVKIYSHAFIPLLAGCRLNIYESLKDKLLSNKDYNVVDVELIIDLIRQSFDCLGLKCDDIGVHTLEEDDGAPKCKDPDFDASLAGYRPASDVRDYARLDLDMREMDVLLQMEAYGAVDELYTYGKHARGATGLSQIAMFKALTLLDQVIHGIGLQLL</sequence>
<organism evidence="1 2">
    <name type="scientific">Pseudo-nitzschia multistriata</name>
    <dbReference type="NCBI Taxonomy" id="183589"/>
    <lineage>
        <taxon>Eukaryota</taxon>
        <taxon>Sar</taxon>
        <taxon>Stramenopiles</taxon>
        <taxon>Ochrophyta</taxon>
        <taxon>Bacillariophyta</taxon>
        <taxon>Bacillariophyceae</taxon>
        <taxon>Bacillariophycidae</taxon>
        <taxon>Bacillariales</taxon>
        <taxon>Bacillariaceae</taxon>
        <taxon>Pseudo-nitzschia</taxon>
    </lineage>
</organism>
<dbReference type="EMBL" id="CAACVS010000389">
    <property type="protein sequence ID" value="VEU41835.1"/>
    <property type="molecule type" value="Genomic_DNA"/>
</dbReference>